<evidence type="ECO:0000313" key="3">
    <source>
        <dbReference type="Proteomes" id="UP000245207"/>
    </source>
</evidence>
<dbReference type="InterPro" id="IPR041567">
    <property type="entry name" value="COI1_F-box"/>
</dbReference>
<protein>
    <recommendedName>
        <fullName evidence="1">COI1 F-box domain-containing protein</fullName>
    </recommendedName>
</protein>
<comment type="caution">
    <text evidence="2">The sequence shown here is derived from an EMBL/GenBank/DDBJ whole genome shotgun (WGS) entry which is preliminary data.</text>
</comment>
<dbReference type="Gene3D" id="3.80.10.10">
    <property type="entry name" value="Ribonuclease Inhibitor"/>
    <property type="match status" value="1"/>
</dbReference>
<accession>A0A2U1QNI0</accession>
<dbReference type="Proteomes" id="UP000245207">
    <property type="component" value="Unassembled WGS sequence"/>
</dbReference>
<dbReference type="EMBL" id="PKPP01000014">
    <property type="protein sequence ID" value="PWA99565.1"/>
    <property type="molecule type" value="Genomic_DNA"/>
</dbReference>
<keyword evidence="3" id="KW-1185">Reference proteome</keyword>
<reference evidence="2 3" key="1">
    <citation type="journal article" date="2018" name="Mol. Plant">
        <title>The genome of Artemisia annua provides insight into the evolution of Asteraceae family and artemisinin biosynthesis.</title>
        <authorList>
            <person name="Shen Q."/>
            <person name="Zhang L."/>
            <person name="Liao Z."/>
            <person name="Wang S."/>
            <person name="Yan T."/>
            <person name="Shi P."/>
            <person name="Liu M."/>
            <person name="Fu X."/>
            <person name="Pan Q."/>
            <person name="Wang Y."/>
            <person name="Lv Z."/>
            <person name="Lu X."/>
            <person name="Zhang F."/>
            <person name="Jiang W."/>
            <person name="Ma Y."/>
            <person name="Chen M."/>
            <person name="Hao X."/>
            <person name="Li L."/>
            <person name="Tang Y."/>
            <person name="Lv G."/>
            <person name="Zhou Y."/>
            <person name="Sun X."/>
            <person name="Brodelius P.E."/>
            <person name="Rose J.K.C."/>
            <person name="Tang K."/>
        </authorList>
    </citation>
    <scope>NUCLEOTIDE SEQUENCE [LARGE SCALE GENOMIC DNA]</scope>
    <source>
        <strain evidence="3">cv. Huhao1</strain>
        <tissue evidence="2">Leaf</tissue>
    </source>
</reference>
<sequence length="171" mass="19881">MKKHQHEQIDTVFKSVIPYIHDGDDRNSISFVCRKWYELHCMTRKHVTVHVFYSPRPSRVAQRFPHLKSLTLKGLPNLKRFAESRGKDLRVLKINKCKGFNANEFIHIGGLELECLHVQVQLQDNTNEAMECIGAHLKKLRDVRITLSMSKTRLMVDSGIEAMLIGFRKLE</sequence>
<feature type="domain" description="COI1 F-box" evidence="1">
    <location>
        <begin position="8"/>
        <end position="46"/>
    </location>
</feature>
<evidence type="ECO:0000259" key="1">
    <source>
        <dbReference type="Pfam" id="PF18511"/>
    </source>
</evidence>
<gene>
    <name evidence="2" type="ORF">CTI12_AA006260</name>
</gene>
<dbReference type="OrthoDB" id="2153609at2759"/>
<proteinExistence type="predicted"/>
<evidence type="ECO:0000313" key="2">
    <source>
        <dbReference type="EMBL" id="PWA99565.1"/>
    </source>
</evidence>
<name>A0A2U1QNI0_ARTAN</name>
<dbReference type="Gene3D" id="1.20.1280.50">
    <property type="match status" value="1"/>
</dbReference>
<dbReference type="Pfam" id="PF18511">
    <property type="entry name" value="F-box_5"/>
    <property type="match status" value="1"/>
</dbReference>
<dbReference type="AlphaFoldDB" id="A0A2U1QNI0"/>
<dbReference type="STRING" id="35608.A0A2U1QNI0"/>
<dbReference type="InterPro" id="IPR032675">
    <property type="entry name" value="LRR_dom_sf"/>
</dbReference>
<organism evidence="2 3">
    <name type="scientific">Artemisia annua</name>
    <name type="common">Sweet wormwood</name>
    <dbReference type="NCBI Taxonomy" id="35608"/>
    <lineage>
        <taxon>Eukaryota</taxon>
        <taxon>Viridiplantae</taxon>
        <taxon>Streptophyta</taxon>
        <taxon>Embryophyta</taxon>
        <taxon>Tracheophyta</taxon>
        <taxon>Spermatophyta</taxon>
        <taxon>Magnoliopsida</taxon>
        <taxon>eudicotyledons</taxon>
        <taxon>Gunneridae</taxon>
        <taxon>Pentapetalae</taxon>
        <taxon>asterids</taxon>
        <taxon>campanulids</taxon>
        <taxon>Asterales</taxon>
        <taxon>Asteraceae</taxon>
        <taxon>Asteroideae</taxon>
        <taxon>Anthemideae</taxon>
        <taxon>Artemisiinae</taxon>
        <taxon>Artemisia</taxon>
    </lineage>
</organism>